<dbReference type="EMBL" id="CP034587">
    <property type="protein sequence ID" value="AZQ74535.1"/>
    <property type="molecule type" value="Genomic_DNA"/>
</dbReference>
<sequence length="109" mass="11332">MPDNATYVAAAIGISAAVTWALRCLPFAALAPLRASDTLRYLSVHMPVGVMVILTVYTLRDVSLTTAPPVALALAATLGLHLWRRNAVLSVLGGTAIHVALASAVFSHG</sequence>
<dbReference type="RefSeq" id="WP_126917037.1">
    <property type="nucleotide sequence ID" value="NZ_CP034587.1"/>
</dbReference>
<gene>
    <name evidence="2" type="ORF">EKH77_27950</name>
</gene>
<proteinExistence type="predicted"/>
<feature type="transmembrane region" description="Helical" evidence="1">
    <location>
        <begin position="41"/>
        <end position="59"/>
    </location>
</feature>
<dbReference type="OrthoDB" id="5324916at2"/>
<dbReference type="InterPro" id="IPR008407">
    <property type="entry name" value="Brnchd-chn_aa_trnsp_AzlD"/>
</dbReference>
<feature type="transmembrane region" description="Helical" evidence="1">
    <location>
        <begin position="6"/>
        <end position="29"/>
    </location>
</feature>
<evidence type="ECO:0000313" key="2">
    <source>
        <dbReference type="EMBL" id="AZQ74535.1"/>
    </source>
</evidence>
<evidence type="ECO:0000313" key="3">
    <source>
        <dbReference type="Proteomes" id="UP000267900"/>
    </source>
</evidence>
<keyword evidence="1" id="KW-0472">Membrane</keyword>
<dbReference type="PIRSF" id="PIRSF003203">
    <property type="entry name" value="AzlD"/>
    <property type="match status" value="1"/>
</dbReference>
<accession>A0A3Q9FY70</accession>
<dbReference type="AlphaFoldDB" id="A0A3Q9FY70"/>
<keyword evidence="1" id="KW-0812">Transmembrane</keyword>
<dbReference type="Proteomes" id="UP000267900">
    <property type="component" value="Chromosome"/>
</dbReference>
<keyword evidence="1" id="KW-1133">Transmembrane helix</keyword>
<evidence type="ECO:0000256" key="1">
    <source>
        <dbReference type="SAM" id="Phobius"/>
    </source>
</evidence>
<organism evidence="2 3">
    <name type="scientific">Streptomyces luteoverticillatus</name>
    <name type="common">Streptoverticillium luteoverticillatus</name>
    <dbReference type="NCBI Taxonomy" id="66425"/>
    <lineage>
        <taxon>Bacteria</taxon>
        <taxon>Bacillati</taxon>
        <taxon>Actinomycetota</taxon>
        <taxon>Actinomycetes</taxon>
        <taxon>Kitasatosporales</taxon>
        <taxon>Streptomycetaceae</taxon>
        <taxon>Streptomyces</taxon>
    </lineage>
</organism>
<protein>
    <submittedName>
        <fullName evidence="2">Branched-chain amino acid ABC transporter</fullName>
    </submittedName>
</protein>
<name>A0A3Q9FY70_STRLT</name>
<reference evidence="2 3" key="1">
    <citation type="submission" date="2018-12" db="EMBL/GenBank/DDBJ databases">
        <title>The whole draft genome of Streptomyce luteoverticillatus CGMCC 15060.</title>
        <authorList>
            <person name="Feng Z."/>
            <person name="Chen G."/>
            <person name="Zhang J."/>
            <person name="Zhu H."/>
            <person name="Yu X."/>
            <person name="Zhang W."/>
            <person name="Zhang X."/>
        </authorList>
    </citation>
    <scope>NUCLEOTIDE SEQUENCE [LARGE SCALE GENOMIC DNA]</scope>
    <source>
        <strain evidence="2 3">CGMCC 15060</strain>
    </source>
</reference>
<feature type="transmembrane region" description="Helical" evidence="1">
    <location>
        <begin position="65"/>
        <end position="83"/>
    </location>
</feature>
<dbReference type="Pfam" id="PF05437">
    <property type="entry name" value="AzlD"/>
    <property type="match status" value="1"/>
</dbReference>
<keyword evidence="3" id="KW-1185">Reference proteome</keyword>
<feature type="transmembrane region" description="Helical" evidence="1">
    <location>
        <begin position="88"/>
        <end position="106"/>
    </location>
</feature>